<dbReference type="AlphaFoldDB" id="A0A1S1YV10"/>
<dbReference type="STRING" id="915059.NH26_00090"/>
<gene>
    <name evidence="2" type="ORF">NH26_00090</name>
</gene>
<dbReference type="InterPro" id="IPR013783">
    <property type="entry name" value="Ig-like_fold"/>
</dbReference>
<comment type="caution">
    <text evidence="2">The sequence shown here is derived from an EMBL/GenBank/DDBJ whole genome shotgun (WGS) entry which is preliminary data.</text>
</comment>
<evidence type="ECO:0000313" key="3">
    <source>
        <dbReference type="Proteomes" id="UP000179797"/>
    </source>
</evidence>
<organism evidence="2 3">
    <name type="scientific">Flammeovirga pacifica</name>
    <dbReference type="NCBI Taxonomy" id="915059"/>
    <lineage>
        <taxon>Bacteria</taxon>
        <taxon>Pseudomonadati</taxon>
        <taxon>Bacteroidota</taxon>
        <taxon>Cytophagia</taxon>
        <taxon>Cytophagales</taxon>
        <taxon>Flammeovirgaceae</taxon>
        <taxon>Flammeovirga</taxon>
    </lineage>
</organism>
<proteinExistence type="predicted"/>
<dbReference type="Proteomes" id="UP000179797">
    <property type="component" value="Unassembled WGS sequence"/>
</dbReference>
<reference evidence="2 3" key="1">
    <citation type="journal article" date="2012" name="Int. J. Syst. Evol. Microbiol.">
        <title>Flammeovirga pacifica sp. nov., isolated from deep-sea sediment.</title>
        <authorList>
            <person name="Xu H."/>
            <person name="Fu Y."/>
            <person name="Yang N."/>
            <person name="Ding Z."/>
            <person name="Lai Q."/>
            <person name="Zeng R."/>
        </authorList>
    </citation>
    <scope>NUCLEOTIDE SEQUENCE [LARGE SCALE GENOMIC DNA]</scope>
    <source>
        <strain evidence="3">DSM 24597 / LMG 26175 / WPAGA1</strain>
    </source>
</reference>
<dbReference type="RefSeq" id="WP_044228707.1">
    <property type="nucleotide sequence ID" value="NZ_JRYR02000001.1"/>
</dbReference>
<protein>
    <recommendedName>
        <fullName evidence="1">Lipocalin-like domain-containing protein</fullName>
    </recommendedName>
</protein>
<sequence>MKRYLYILLFTLLWACENPKPFGDLYVQVRDEQGKEVANGKVNLYATHEDFVDQKNPVASEETTDGNGLAFFLKLDSGSYYISASLLNEEEGIEKNNFLVNTEVKVITTEIGYRNSVTVIIWDSYITHLTSPNGKKWVITKMVESGSGNEIEIPDCSKDDEWVFYRNGTFQYDNLETTCPGGANESFEGNFSPVGNGSYILIQDEEEVVRYGLYIISVSSTEMLAQLGPNLIYYKLKS</sequence>
<feature type="domain" description="Lipocalin-like" evidence="1">
    <location>
        <begin position="136"/>
        <end position="223"/>
    </location>
</feature>
<evidence type="ECO:0000259" key="1">
    <source>
        <dbReference type="Pfam" id="PF13648"/>
    </source>
</evidence>
<keyword evidence="3" id="KW-1185">Reference proteome</keyword>
<dbReference type="Pfam" id="PF13648">
    <property type="entry name" value="Lipocalin_4"/>
    <property type="match status" value="1"/>
</dbReference>
<evidence type="ECO:0000313" key="2">
    <source>
        <dbReference type="EMBL" id="OHX64851.1"/>
    </source>
</evidence>
<dbReference type="Gene3D" id="2.60.40.10">
    <property type="entry name" value="Immunoglobulins"/>
    <property type="match status" value="1"/>
</dbReference>
<dbReference type="InterPro" id="IPR024311">
    <property type="entry name" value="Lipocalin-like"/>
</dbReference>
<dbReference type="OrthoDB" id="977350at2"/>
<dbReference type="EMBL" id="JRYR02000001">
    <property type="protein sequence ID" value="OHX64851.1"/>
    <property type="molecule type" value="Genomic_DNA"/>
</dbReference>
<name>A0A1S1YV10_FLAPC</name>
<accession>A0A1S1YV10</accession>